<feature type="repeat" description="PPR" evidence="2">
    <location>
        <begin position="696"/>
        <end position="730"/>
    </location>
</feature>
<evidence type="ECO:0000256" key="2">
    <source>
        <dbReference type="PROSITE-ProRule" id="PRU00708"/>
    </source>
</evidence>
<name>A0AAV6M767_9ROSI</name>
<dbReference type="Proteomes" id="UP000685013">
    <property type="component" value="Chromosome 16"/>
</dbReference>
<feature type="repeat" description="PPR" evidence="2">
    <location>
        <begin position="276"/>
        <end position="310"/>
    </location>
</feature>
<feature type="repeat" description="PPR" evidence="2">
    <location>
        <begin position="847"/>
        <end position="881"/>
    </location>
</feature>
<proteinExistence type="predicted"/>
<dbReference type="PROSITE" id="PS51375">
    <property type="entry name" value="PPR"/>
    <property type="match status" value="15"/>
</dbReference>
<comment type="caution">
    <text evidence="3">The sequence shown here is derived from an EMBL/GenBank/DDBJ whole genome shotgun (WGS) entry which is preliminary data.</text>
</comment>
<feature type="repeat" description="PPR" evidence="2">
    <location>
        <begin position="311"/>
        <end position="345"/>
    </location>
</feature>
<feature type="non-terminal residue" evidence="3">
    <location>
        <position position="1"/>
    </location>
</feature>
<dbReference type="PANTHER" id="PTHR47942">
    <property type="entry name" value="TETRATRICOPEPTIDE REPEAT (TPR)-LIKE SUPERFAMILY PROTEIN-RELATED"/>
    <property type="match status" value="1"/>
</dbReference>
<dbReference type="PANTHER" id="PTHR47942:SF16">
    <property type="entry name" value="PENTATRICOPEPTIDE REPEAT DOMAIN CONTAINING PROTEIN-RELATED"/>
    <property type="match status" value="1"/>
</dbReference>
<keyword evidence="4" id="KW-1185">Reference proteome</keyword>
<evidence type="ECO:0000313" key="3">
    <source>
        <dbReference type="EMBL" id="KAG6576797.1"/>
    </source>
</evidence>
<gene>
    <name evidence="3" type="ORF">SDJN03_24371</name>
</gene>
<dbReference type="AlphaFoldDB" id="A0AAV6M767"/>
<sequence length="941" mass="107015">MKAVPGSPKLPEFIAGLLRELNLPLMPYCCLLLLALRFRDDTGTALEHKTLCYSLVEQLIRRGLFLPAQQVIQRIVTQSSSIYEAISIVDFAAERGLELDLDTHGVFCRQLVYSRPQLAELLYDKKFTFGGAEPDASVLDSMVICFCRLGKFEKALAYFNQLLSLNYVPSKTSFNAIFRELCAQERVLEAFDYFVRVNGGGVHLGYWCFNVLIDGLCNKGHMEEALELFDIMQNTNGYPPSLHLFKSLFYGLCKRKWLVEAELLIREMEFRSLYPDKTMYTSLVHEYCKDKKMKMAMQAFFRMIKIGCEPDNYTLNTLIHGFVKLGLVDKGWLVYNLMAEWGIQPDVVTFHIMISQYCQEGKVDFALTILNSMVSCNFSPSLHCYTVLINALHRDDRLEEVSELLRSILDNGIVPDHVLFFTLMKMYPKGHELQLALNFLEAILKNGCGCDPSVILASTKLQTSSNLEQKIETLLQEIFNSNLNLAGVAFSIVICALCETENLDCALGYFHKMASLGCKPLLFTYNSLIKCLCKEGLFKDALSLIDHMQECSLLPDTTTYLIIINELCRKGNVHSAHYIHRKMRQRGLKPSVAIYDSIIGCLSRKKRIFEVKGVFKKMLKAGVDPDKNLYLTMINGYGKNGKLLEARKLFEQMVENSIPPSSHIYTALISGLVKKNMTDKGCLYLGKMLRDGFSPNAVLYTSLINHYLKIGEVEYAFRLVDLMERSHIEPDVIFYITLVSGICKNLIVDKKKWFLLEKENQKAKSTLFRMLHETTLVPRDNNMIVSANSTEEMKSLALKLIQKVKDVCIVPNLHLYNSIICGYCRTDRMLDANHQLELMQKEGLHPNQVTFTILMDGYILAGDVNSAIGLFNKMNVDGCIPDEVAYNTLLKGLSQGGRLSDALALHLFDFSKILVCNTFPWKSWNLQCIEEERRKPILQAE</sequence>
<feature type="repeat" description="PPR" evidence="2">
    <location>
        <begin position="812"/>
        <end position="846"/>
    </location>
</feature>
<dbReference type="InterPro" id="IPR002885">
    <property type="entry name" value="PPR_rpt"/>
</dbReference>
<accession>A0AAV6M767</accession>
<feature type="repeat" description="PPR" evidence="2">
    <location>
        <begin position="626"/>
        <end position="660"/>
    </location>
</feature>
<feature type="repeat" description="PPR" evidence="2">
    <location>
        <begin position="346"/>
        <end position="380"/>
    </location>
</feature>
<feature type="repeat" description="PPR" evidence="2">
    <location>
        <begin position="521"/>
        <end position="555"/>
    </location>
</feature>
<reference evidence="3 4" key="1">
    <citation type="journal article" date="2021" name="Hortic Res">
        <title>The domestication of Cucurbita argyrosperma as revealed by the genome of its wild relative.</title>
        <authorList>
            <person name="Barrera-Redondo J."/>
            <person name="Sanchez-de la Vega G."/>
            <person name="Aguirre-Liguori J.A."/>
            <person name="Castellanos-Morales G."/>
            <person name="Gutierrez-Guerrero Y.T."/>
            <person name="Aguirre-Dugua X."/>
            <person name="Aguirre-Planter E."/>
            <person name="Tenaillon M.I."/>
            <person name="Lira-Saade R."/>
            <person name="Eguiarte L.E."/>
        </authorList>
    </citation>
    <scope>NUCLEOTIDE SEQUENCE [LARGE SCALE GENOMIC DNA]</scope>
    <source>
        <strain evidence="3">JBR-2021</strain>
    </source>
</reference>
<evidence type="ECO:0000256" key="1">
    <source>
        <dbReference type="ARBA" id="ARBA00022737"/>
    </source>
</evidence>
<feature type="repeat" description="PPR" evidence="2">
    <location>
        <begin position="135"/>
        <end position="169"/>
    </location>
</feature>
<keyword evidence="1" id="KW-0677">Repeat</keyword>
<feature type="repeat" description="PPR" evidence="2">
    <location>
        <begin position="556"/>
        <end position="590"/>
    </location>
</feature>
<protein>
    <submittedName>
        <fullName evidence="3">Pentatricopeptide repeat-containing protein</fullName>
    </submittedName>
</protein>
<feature type="repeat" description="PPR" evidence="2">
    <location>
        <begin position="205"/>
        <end position="239"/>
    </location>
</feature>
<feature type="repeat" description="PPR" evidence="2">
    <location>
        <begin position="591"/>
        <end position="625"/>
    </location>
</feature>
<evidence type="ECO:0000313" key="4">
    <source>
        <dbReference type="Proteomes" id="UP000685013"/>
    </source>
</evidence>
<dbReference type="Pfam" id="PF13041">
    <property type="entry name" value="PPR_2"/>
    <property type="match status" value="6"/>
</dbReference>
<feature type="repeat" description="PPR" evidence="2">
    <location>
        <begin position="486"/>
        <end position="520"/>
    </location>
</feature>
<dbReference type="NCBIfam" id="TIGR00756">
    <property type="entry name" value="PPR"/>
    <property type="match status" value="16"/>
</dbReference>
<feature type="repeat" description="PPR" evidence="2">
    <location>
        <begin position="661"/>
        <end position="695"/>
    </location>
</feature>
<feature type="repeat" description="PPR" evidence="2">
    <location>
        <begin position="381"/>
        <end position="415"/>
    </location>
</feature>
<dbReference type="EMBL" id="JAGKQH010000016">
    <property type="protein sequence ID" value="KAG6576797.1"/>
    <property type="molecule type" value="Genomic_DNA"/>
</dbReference>
<dbReference type="InterPro" id="IPR051222">
    <property type="entry name" value="PPR/CCM1_RNA-binding"/>
</dbReference>
<dbReference type="Pfam" id="PF01535">
    <property type="entry name" value="PPR"/>
    <property type="match status" value="6"/>
</dbReference>
<organism evidence="3 4">
    <name type="scientific">Cucurbita argyrosperma subsp. sororia</name>
    <dbReference type="NCBI Taxonomy" id="37648"/>
    <lineage>
        <taxon>Eukaryota</taxon>
        <taxon>Viridiplantae</taxon>
        <taxon>Streptophyta</taxon>
        <taxon>Embryophyta</taxon>
        <taxon>Tracheophyta</taxon>
        <taxon>Spermatophyta</taxon>
        <taxon>Magnoliopsida</taxon>
        <taxon>eudicotyledons</taxon>
        <taxon>Gunneridae</taxon>
        <taxon>Pentapetalae</taxon>
        <taxon>rosids</taxon>
        <taxon>fabids</taxon>
        <taxon>Cucurbitales</taxon>
        <taxon>Cucurbitaceae</taxon>
        <taxon>Cucurbiteae</taxon>
        <taxon>Cucurbita</taxon>
    </lineage>
</organism>